<dbReference type="Pfam" id="PF13148">
    <property type="entry name" value="DUF3987"/>
    <property type="match status" value="2"/>
</dbReference>
<organism evidence="1 2">
    <name type="scientific">Pedobacter jamesrossensis</name>
    <dbReference type="NCBI Taxonomy" id="1908238"/>
    <lineage>
        <taxon>Bacteria</taxon>
        <taxon>Pseudomonadati</taxon>
        <taxon>Bacteroidota</taxon>
        <taxon>Sphingobacteriia</taxon>
        <taxon>Sphingobacteriales</taxon>
        <taxon>Sphingobacteriaceae</taxon>
        <taxon>Pedobacter</taxon>
    </lineage>
</organism>
<sequence length="433" mass="49374">MKKSFTKAESLIQEEYKSKVPVEILPEKLQNIIKHYSSISKYPIDYFFSAVISACSSAIGRSYILKTGNYTVNASLWLVIVGQPGLNKTAPLNHAYEYLIEKQRTVLEENKKHRKINPDKETKTIHSSILSDTTPEAVMVSLANNPRGVTIFMDEIAGFVASFNRYHSGADEQMYLSLFNGSSIIRNRLNAEDTITINTFLTIVGTTQPSILNKYFSSKAESGFFDRWLLCYPEHIKKKYPSDERIDKAIENQYKSIIETLCCLNANGLVTTELSYSQEAFDIINHWQKQAIDRQNNTENDVERAILSKFEIYVHRFALILHIIEISCSDYKNNSEAVGIKSAKGAVQMANYFYSMVEKVRVKEPSELLQGYWKSVYDVLPNLGETFTTSHFISITNSMEIPIATAKRWLRKNSDKNEPLLFVKISHGIYSVL</sequence>
<protein>
    <submittedName>
        <fullName evidence="1">DUF3987 domain-containing protein</fullName>
    </submittedName>
</protein>
<evidence type="ECO:0000313" key="1">
    <source>
        <dbReference type="EMBL" id="MFC4195989.1"/>
    </source>
</evidence>
<dbReference type="Proteomes" id="UP001595792">
    <property type="component" value="Unassembled WGS sequence"/>
</dbReference>
<reference evidence="2" key="1">
    <citation type="journal article" date="2019" name="Int. J. Syst. Evol. Microbiol.">
        <title>The Global Catalogue of Microorganisms (GCM) 10K type strain sequencing project: providing services to taxonomists for standard genome sequencing and annotation.</title>
        <authorList>
            <consortium name="The Broad Institute Genomics Platform"/>
            <consortium name="The Broad Institute Genome Sequencing Center for Infectious Disease"/>
            <person name="Wu L."/>
            <person name="Ma J."/>
        </authorList>
    </citation>
    <scope>NUCLEOTIDE SEQUENCE [LARGE SCALE GENOMIC DNA]</scope>
    <source>
        <strain evidence="2">CCM 8689</strain>
    </source>
</reference>
<comment type="caution">
    <text evidence="1">The sequence shown here is derived from an EMBL/GenBank/DDBJ whole genome shotgun (WGS) entry which is preliminary data.</text>
</comment>
<dbReference type="EMBL" id="JBHSBY010000029">
    <property type="protein sequence ID" value="MFC4195989.1"/>
    <property type="molecule type" value="Genomic_DNA"/>
</dbReference>
<accession>A0ABV8NHQ3</accession>
<keyword evidence="2" id="KW-1185">Reference proteome</keyword>
<proteinExistence type="predicted"/>
<dbReference type="RefSeq" id="WP_378959313.1">
    <property type="nucleotide sequence ID" value="NZ_JBHRXC010000016.1"/>
</dbReference>
<name>A0ABV8NHQ3_9SPHI</name>
<evidence type="ECO:0000313" key="2">
    <source>
        <dbReference type="Proteomes" id="UP001595792"/>
    </source>
</evidence>
<gene>
    <name evidence="1" type="ORF">ACFOUY_04715</name>
</gene>
<dbReference type="InterPro" id="IPR025048">
    <property type="entry name" value="DUF3987"/>
</dbReference>